<gene>
    <name evidence="2" type="ORF">SMALB_0322</name>
</gene>
<evidence type="ECO:0000256" key="1">
    <source>
        <dbReference type="SAM" id="MobiDB-lite"/>
    </source>
</evidence>
<evidence type="ECO:0000313" key="3">
    <source>
        <dbReference type="Proteomes" id="UP000536624"/>
    </source>
</evidence>
<accession>A0A7X5WWQ7</accession>
<dbReference type="AlphaFoldDB" id="A0A7X5WWQ7"/>
<dbReference type="EMBL" id="JAALLH010000001">
    <property type="protein sequence ID" value="NIY62412.1"/>
    <property type="molecule type" value="Genomic_DNA"/>
</dbReference>
<evidence type="ECO:0000313" key="2">
    <source>
        <dbReference type="EMBL" id="NIY62412.1"/>
    </source>
</evidence>
<proteinExistence type="predicted"/>
<organism evidence="2 3">
    <name type="scientific">Streptomyces malaysiensis</name>
    <dbReference type="NCBI Taxonomy" id="92644"/>
    <lineage>
        <taxon>Bacteria</taxon>
        <taxon>Bacillati</taxon>
        <taxon>Actinomycetota</taxon>
        <taxon>Actinomycetes</taxon>
        <taxon>Kitasatosporales</taxon>
        <taxon>Streptomycetaceae</taxon>
        <taxon>Streptomyces</taxon>
        <taxon>Streptomyces violaceusniger group</taxon>
    </lineage>
</organism>
<reference evidence="2 3" key="1">
    <citation type="submission" date="2020-02" db="EMBL/GenBank/DDBJ databases">
        <title>Streptomyces malaysiensis DSM14702 (JHCC583434, PFL_A843) Genome sequencing and assembly.</title>
        <authorList>
            <person name="Samborskyy M."/>
        </authorList>
    </citation>
    <scope>NUCLEOTIDE SEQUENCE [LARGE SCALE GENOMIC DNA]</scope>
    <source>
        <strain evidence="2 3">DSM 14702</strain>
    </source>
</reference>
<feature type="region of interest" description="Disordered" evidence="1">
    <location>
        <begin position="1"/>
        <end position="56"/>
    </location>
</feature>
<comment type="caution">
    <text evidence="2">The sequence shown here is derived from an EMBL/GenBank/DDBJ whole genome shotgun (WGS) entry which is preliminary data.</text>
</comment>
<feature type="compositionally biased region" description="Pro residues" evidence="1">
    <location>
        <begin position="44"/>
        <end position="53"/>
    </location>
</feature>
<sequence length="167" mass="18698">MSRGETRIRRRHQGRRRVVPRNRAARDDRSQPKPRQRVRGCPGTPSPPMPEPPATELTPEVSATVLFVRSRWVPSAHVIVATTRDLRLHPGPVGPRNERVHRPTVRLDLDVVAAGPVPDGCRGGDRLLLLGRRGRRWRHRWASVSPAWIAPAARLSVATRAGSRSRS</sequence>
<feature type="compositionally biased region" description="Basic residues" evidence="1">
    <location>
        <begin position="8"/>
        <end position="20"/>
    </location>
</feature>
<dbReference type="Proteomes" id="UP000536624">
    <property type="component" value="Unassembled WGS sequence"/>
</dbReference>
<name>A0A7X5WWQ7_STRMQ</name>
<protein>
    <submittedName>
        <fullName evidence="2">Uncharacterized protein</fullName>
    </submittedName>
</protein>